<organism evidence="11 12">
    <name type="scientific">Lasiosphaeris hirsuta</name>
    <dbReference type="NCBI Taxonomy" id="260670"/>
    <lineage>
        <taxon>Eukaryota</taxon>
        <taxon>Fungi</taxon>
        <taxon>Dikarya</taxon>
        <taxon>Ascomycota</taxon>
        <taxon>Pezizomycotina</taxon>
        <taxon>Sordariomycetes</taxon>
        <taxon>Sordariomycetidae</taxon>
        <taxon>Sordariales</taxon>
        <taxon>Lasiosphaeriaceae</taxon>
        <taxon>Lasiosphaeris</taxon>
    </lineage>
</organism>
<keyword evidence="5 7" id="KW-0234">DNA repair</keyword>
<comment type="function">
    <text evidence="7">Component of the SMC5-SMC6 complex, that promotes sister chromatid alignment after DNA damage and facilitates double-stranded DNA breaks (DSBs) repair via homologous recombination between sister chromatids.</text>
</comment>
<feature type="region of interest" description="Disordered" evidence="8">
    <location>
        <begin position="1"/>
        <end position="72"/>
    </location>
</feature>
<accession>A0AA40B8W3</accession>
<sequence length="439" mass="49566">MSDSESFADGTPASPANHRNLAVRNRDSAGASRKRRPDTNGEGSNRRQRTRQPSPEQDVGDLDAYDPDQSMRERREIQRSLRDMQQQMRENPDEFLQSDPKALLQYLDQSNKIIKNVKQTAEATIDARGLVIAADLSARRVQRLTSGNVGGGIDVDEFVSKCILYMREGGGVDDDEAVELSSTQRRRRRPDRGALGDEDEDDVGDEGDMMNWAHLGRFAVLPSVRRPALPGFLLGPLSLEKKARKVAKRSAPFKVANLREVRPQELRAEDLKKSDKNDLPAICKKIHDHLTKVQEEAQNAVEDELTALGDEYPSDDEREIMDRHSLRETGGIDLLRFVINPHSFGQTVENMFYVSFLIREGSVKLTFDDNGLPALEPFRKDPESNNAQSRHGTMRHQAIMSIDMEIWQEVIKAFNIKEPMIPHREEEEAGGPGARGWYN</sequence>
<dbReference type="InterPro" id="IPR029225">
    <property type="entry name" value="Nse4_Nse3-bd"/>
</dbReference>
<dbReference type="GO" id="GO:0006310">
    <property type="term" value="P:DNA recombination"/>
    <property type="evidence" value="ECO:0007669"/>
    <property type="project" value="UniProtKB-UniRule"/>
</dbReference>
<evidence type="ECO:0000256" key="1">
    <source>
        <dbReference type="ARBA" id="ARBA00004123"/>
    </source>
</evidence>
<dbReference type="Proteomes" id="UP001172102">
    <property type="component" value="Unassembled WGS sequence"/>
</dbReference>
<comment type="caution">
    <text evidence="11">The sequence shown here is derived from an EMBL/GenBank/DDBJ whole genome shotgun (WGS) entry which is preliminary data.</text>
</comment>
<comment type="similarity">
    <text evidence="2 7">Belongs to the NSE4 family.</text>
</comment>
<keyword evidence="12" id="KW-1185">Reference proteome</keyword>
<evidence type="ECO:0000256" key="2">
    <source>
        <dbReference type="ARBA" id="ARBA00008997"/>
    </source>
</evidence>
<dbReference type="GO" id="GO:0030915">
    <property type="term" value="C:Smc5-Smc6 complex"/>
    <property type="evidence" value="ECO:0007669"/>
    <property type="project" value="UniProtKB-UniRule"/>
</dbReference>
<dbReference type="EMBL" id="JAUKUA010000001">
    <property type="protein sequence ID" value="KAK0729823.1"/>
    <property type="molecule type" value="Genomic_DNA"/>
</dbReference>
<keyword evidence="6 7" id="KW-0539">Nucleus</keyword>
<dbReference type="Pfam" id="PF08743">
    <property type="entry name" value="Nse4_C"/>
    <property type="match status" value="1"/>
</dbReference>
<evidence type="ECO:0000256" key="3">
    <source>
        <dbReference type="ARBA" id="ARBA00022763"/>
    </source>
</evidence>
<evidence type="ECO:0000259" key="10">
    <source>
        <dbReference type="Pfam" id="PF15412"/>
    </source>
</evidence>
<evidence type="ECO:0000256" key="5">
    <source>
        <dbReference type="ARBA" id="ARBA00023204"/>
    </source>
</evidence>
<dbReference type="Pfam" id="PF15412">
    <property type="entry name" value="Nse4-Nse3_bdg"/>
    <property type="match status" value="1"/>
</dbReference>
<feature type="domain" description="Nse4/EID protein Nse3/MAGE-binding" evidence="10">
    <location>
        <begin position="126"/>
        <end position="177"/>
    </location>
</feature>
<evidence type="ECO:0000313" key="11">
    <source>
        <dbReference type="EMBL" id="KAK0729823.1"/>
    </source>
</evidence>
<dbReference type="InterPro" id="IPR014854">
    <property type="entry name" value="Nse4_C"/>
</dbReference>
<reference evidence="11" key="1">
    <citation type="submission" date="2023-06" db="EMBL/GenBank/DDBJ databases">
        <title>Genome-scale phylogeny and comparative genomics of the fungal order Sordariales.</title>
        <authorList>
            <consortium name="Lawrence Berkeley National Laboratory"/>
            <person name="Hensen N."/>
            <person name="Bonometti L."/>
            <person name="Westerberg I."/>
            <person name="Brannstrom I.O."/>
            <person name="Guillou S."/>
            <person name="Cros-Aarteil S."/>
            <person name="Calhoun S."/>
            <person name="Haridas S."/>
            <person name="Kuo A."/>
            <person name="Mondo S."/>
            <person name="Pangilinan J."/>
            <person name="Riley R."/>
            <person name="Labutti K."/>
            <person name="Andreopoulos B."/>
            <person name="Lipzen A."/>
            <person name="Chen C."/>
            <person name="Yanf M."/>
            <person name="Daum C."/>
            <person name="Ng V."/>
            <person name="Clum A."/>
            <person name="Steindorff A."/>
            <person name="Ohm R."/>
            <person name="Martin F."/>
            <person name="Silar P."/>
            <person name="Natvig D."/>
            <person name="Lalanne C."/>
            <person name="Gautier V."/>
            <person name="Ament-Velasquez S.L."/>
            <person name="Kruys A."/>
            <person name="Hutchinson M.I."/>
            <person name="Powell A.J."/>
            <person name="Barry K."/>
            <person name="Miller A.N."/>
            <person name="Grigoriev I.V."/>
            <person name="Debuchy R."/>
            <person name="Gladieux P."/>
            <person name="Thoren M.H."/>
            <person name="Johannesson H."/>
        </authorList>
    </citation>
    <scope>NUCLEOTIDE SEQUENCE</scope>
    <source>
        <strain evidence="11">SMH4607-1</strain>
    </source>
</reference>
<comment type="subunit">
    <text evidence="7">Component of the SMC5-SMC6 complex.</text>
</comment>
<dbReference type="PANTHER" id="PTHR16140">
    <property type="entry name" value="NON-STRUCTURAL MAINTENANCE OF CHROMOSOMES ELEMENT 4"/>
    <property type="match status" value="1"/>
</dbReference>
<evidence type="ECO:0000256" key="6">
    <source>
        <dbReference type="ARBA" id="ARBA00023242"/>
    </source>
</evidence>
<protein>
    <recommendedName>
        <fullName evidence="7">Non-structural maintenance of chromosomes element 4</fullName>
    </recommendedName>
</protein>
<keyword evidence="4 7" id="KW-0233">DNA recombination</keyword>
<keyword evidence="3 7" id="KW-0227">DNA damage</keyword>
<gene>
    <name evidence="11" type="ORF">B0H67DRAFT_502771</name>
</gene>
<name>A0AA40B8W3_9PEZI</name>
<feature type="region of interest" description="Disordered" evidence="8">
    <location>
        <begin position="175"/>
        <end position="206"/>
    </location>
</feature>
<dbReference type="InterPro" id="IPR027786">
    <property type="entry name" value="Nse4/EID"/>
</dbReference>
<dbReference type="AlphaFoldDB" id="A0AA40B8W3"/>
<feature type="domain" description="Non-structural maintenance of chromosome element 4 C-terminal" evidence="9">
    <location>
        <begin position="332"/>
        <end position="421"/>
    </location>
</feature>
<evidence type="ECO:0000313" key="12">
    <source>
        <dbReference type="Proteomes" id="UP001172102"/>
    </source>
</evidence>
<evidence type="ECO:0000256" key="8">
    <source>
        <dbReference type="SAM" id="MobiDB-lite"/>
    </source>
</evidence>
<dbReference type="GO" id="GO:0006281">
    <property type="term" value="P:DNA repair"/>
    <property type="evidence" value="ECO:0007669"/>
    <property type="project" value="UniProtKB-UniRule"/>
</dbReference>
<feature type="compositionally biased region" description="Acidic residues" evidence="8">
    <location>
        <begin position="196"/>
        <end position="206"/>
    </location>
</feature>
<dbReference type="GO" id="GO:0005634">
    <property type="term" value="C:nucleus"/>
    <property type="evidence" value="ECO:0007669"/>
    <property type="project" value="UniProtKB-SubCell"/>
</dbReference>
<comment type="subcellular location">
    <subcellularLocation>
        <location evidence="1 7">Nucleus</location>
    </subcellularLocation>
</comment>
<evidence type="ECO:0000256" key="4">
    <source>
        <dbReference type="ARBA" id="ARBA00023172"/>
    </source>
</evidence>
<evidence type="ECO:0000256" key="7">
    <source>
        <dbReference type="RuleBase" id="RU365071"/>
    </source>
</evidence>
<dbReference type="PANTHER" id="PTHR16140:SF0">
    <property type="entry name" value="NON-STRUCTURAL MAINTENANCE OF CHROMOSOMES ELEMENT 4"/>
    <property type="match status" value="1"/>
</dbReference>
<proteinExistence type="inferred from homology"/>
<evidence type="ECO:0000259" key="9">
    <source>
        <dbReference type="Pfam" id="PF08743"/>
    </source>
</evidence>